<gene>
    <name evidence="2" type="ORF">ENU78_08070</name>
</gene>
<reference evidence="2" key="1">
    <citation type="journal article" date="2020" name="mSystems">
        <title>Genome- and Community-Level Interaction Insights into Carbon Utilization and Element Cycling Functions of Hydrothermarchaeota in Hydrothermal Sediment.</title>
        <authorList>
            <person name="Zhou Z."/>
            <person name="Liu Y."/>
            <person name="Xu W."/>
            <person name="Pan J."/>
            <person name="Luo Z.H."/>
            <person name="Li M."/>
        </authorList>
    </citation>
    <scope>NUCLEOTIDE SEQUENCE [LARGE SCALE GENOMIC DNA]</scope>
    <source>
        <strain evidence="2">SpSt-70</strain>
    </source>
</reference>
<evidence type="ECO:0000313" key="2">
    <source>
        <dbReference type="EMBL" id="HGK24365.1"/>
    </source>
</evidence>
<dbReference type="FunFam" id="3.40.50.300:FF:000285">
    <property type="entry name" value="Sporulation initiation inhibitor Soj"/>
    <property type="match status" value="1"/>
</dbReference>
<proteinExistence type="predicted"/>
<dbReference type="InterPro" id="IPR025669">
    <property type="entry name" value="AAA_dom"/>
</dbReference>
<evidence type="ECO:0000259" key="1">
    <source>
        <dbReference type="Pfam" id="PF13614"/>
    </source>
</evidence>
<dbReference type="InterPro" id="IPR050678">
    <property type="entry name" value="DNA_Partitioning_ATPase"/>
</dbReference>
<accession>A0A7C3PU02</accession>
<dbReference type="PANTHER" id="PTHR13696:SF52">
    <property type="entry name" value="PARA FAMILY PROTEIN CT_582"/>
    <property type="match status" value="1"/>
</dbReference>
<protein>
    <submittedName>
        <fullName evidence="2">ParA family protein</fullName>
    </submittedName>
</protein>
<dbReference type="PANTHER" id="PTHR13696">
    <property type="entry name" value="P-LOOP CONTAINING NUCLEOSIDE TRIPHOSPHATE HYDROLASE"/>
    <property type="match status" value="1"/>
</dbReference>
<dbReference type="InterPro" id="IPR027417">
    <property type="entry name" value="P-loop_NTPase"/>
</dbReference>
<organism evidence="2">
    <name type="scientific">Dictyoglomus thermophilum</name>
    <dbReference type="NCBI Taxonomy" id="14"/>
    <lineage>
        <taxon>Bacteria</taxon>
        <taxon>Pseudomonadati</taxon>
        <taxon>Dictyoglomota</taxon>
        <taxon>Dictyoglomia</taxon>
        <taxon>Dictyoglomales</taxon>
        <taxon>Dictyoglomaceae</taxon>
        <taxon>Dictyoglomus</taxon>
    </lineage>
</organism>
<dbReference type="AlphaFoldDB" id="A0A7C3PU02"/>
<name>A0A7C3PU02_DICTH</name>
<dbReference type="PIRSF" id="PIRSF009320">
    <property type="entry name" value="Nuc_binding_HP_1000"/>
    <property type="match status" value="1"/>
</dbReference>
<feature type="domain" description="AAA" evidence="1">
    <location>
        <begin position="3"/>
        <end position="183"/>
    </location>
</feature>
<dbReference type="Gene3D" id="3.40.50.300">
    <property type="entry name" value="P-loop containing nucleotide triphosphate hydrolases"/>
    <property type="match status" value="1"/>
</dbReference>
<sequence length="264" mass="29359">MGKVISIANQKGGVGKTTTAINLGYSLAEKGMRVLLVDADPQGNTTSGISNLKNQKPNLYSALIEEVPVENAIYSLRDGKNPIRENLFIIPSNIDLAGAEVELVSMLFRELKLKEVLDKIKDNFDIILIDSPPSLGLLTVNSLVASNYVLIPLQCEYYALEGISQLLKTINLIKKNLNQDLEILGVLITMYSRTTLAQQVIEEAQKYFKDKVFKTIIPRNVRLSEAPSYSQSIFEYAPDSSGAEAYKELTKEVIERVFEEKGVR</sequence>
<dbReference type="CDD" id="cd02042">
    <property type="entry name" value="ParAB_family"/>
    <property type="match status" value="1"/>
</dbReference>
<dbReference type="EMBL" id="DTDV01000020">
    <property type="protein sequence ID" value="HGK24365.1"/>
    <property type="molecule type" value="Genomic_DNA"/>
</dbReference>
<dbReference type="SUPFAM" id="SSF52540">
    <property type="entry name" value="P-loop containing nucleoside triphosphate hydrolases"/>
    <property type="match status" value="1"/>
</dbReference>
<comment type="caution">
    <text evidence="2">The sequence shown here is derived from an EMBL/GenBank/DDBJ whole genome shotgun (WGS) entry which is preliminary data.</text>
</comment>
<dbReference type="Pfam" id="PF13614">
    <property type="entry name" value="AAA_31"/>
    <property type="match status" value="1"/>
</dbReference>